<evidence type="ECO:0000313" key="8">
    <source>
        <dbReference type="EMBL" id="MBB5847441.1"/>
    </source>
</evidence>
<keyword evidence="9" id="KW-1185">Reference proteome</keyword>
<feature type="transmembrane region" description="Helical" evidence="7">
    <location>
        <begin position="108"/>
        <end position="127"/>
    </location>
</feature>
<name>A0A7W9MZS4_9MICC</name>
<feature type="compositionally biased region" description="Basic and acidic residues" evidence="6">
    <location>
        <begin position="381"/>
        <end position="393"/>
    </location>
</feature>
<proteinExistence type="predicted"/>
<dbReference type="PANTHER" id="PTHR30213">
    <property type="entry name" value="INNER MEMBRANE PROTEIN YHJD"/>
    <property type="match status" value="1"/>
</dbReference>
<feature type="transmembrane region" description="Helical" evidence="7">
    <location>
        <begin position="226"/>
        <end position="248"/>
    </location>
</feature>
<organism evidence="8 9">
    <name type="scientific">Micrococcus endophyticus</name>
    <dbReference type="NCBI Taxonomy" id="455343"/>
    <lineage>
        <taxon>Bacteria</taxon>
        <taxon>Bacillati</taxon>
        <taxon>Actinomycetota</taxon>
        <taxon>Actinomycetes</taxon>
        <taxon>Micrococcales</taxon>
        <taxon>Micrococcaceae</taxon>
        <taxon>Micrococcus</taxon>
    </lineage>
</organism>
<dbReference type="PANTHER" id="PTHR30213:SF0">
    <property type="entry name" value="UPF0761 MEMBRANE PROTEIN YIHY"/>
    <property type="match status" value="1"/>
</dbReference>
<keyword evidence="2" id="KW-1003">Cell membrane</keyword>
<evidence type="ECO:0000256" key="7">
    <source>
        <dbReference type="SAM" id="Phobius"/>
    </source>
</evidence>
<sequence length="393" mass="42015">MSGSTAAPRRLRTYARPRVSLLYVLRRTTHRLLELQVWDVAAAMTFFAALSLLPTVVALVSLVSLLGVQEETVDAAAQLATEIWPSLAPDTVREWILTLGSAGTGTSAVVLGVLGAVVSASGAVGAFHRAMHRIHDTREGRPFLQFRLVLLVETLALMVGTVLVVILVVLGGDLSLRIGQAVGLPEETVLTWNVVKWPVILVVIALTVTLAYRLGPNVVPPRYRPLSAGAVSVVVLLFAATLALGWITDRFGQFAVVGRINSAIGVLVLAWIACIVLLAGAALDAEMLRGRQLAVGVDAASEIQLATRHTVVLEAAERHEDRSRRLARLVAEAVREDEDLSIDATPLLSQEGRMFAIGSARRTAAEVSSGRPFHAAPVLDDGARLEPTSRPDD</sequence>
<feature type="region of interest" description="Disordered" evidence="6">
    <location>
        <begin position="368"/>
        <end position="393"/>
    </location>
</feature>
<evidence type="ECO:0000256" key="5">
    <source>
        <dbReference type="ARBA" id="ARBA00023136"/>
    </source>
</evidence>
<accession>A0A7W9MZS4</accession>
<comment type="caution">
    <text evidence="8">The sequence shown here is derived from an EMBL/GenBank/DDBJ whole genome shotgun (WGS) entry which is preliminary data.</text>
</comment>
<keyword evidence="4 7" id="KW-1133">Transmembrane helix</keyword>
<dbReference type="RefSeq" id="WP_184169528.1">
    <property type="nucleotide sequence ID" value="NZ_BAABAG010000003.1"/>
</dbReference>
<evidence type="ECO:0000256" key="6">
    <source>
        <dbReference type="SAM" id="MobiDB-lite"/>
    </source>
</evidence>
<dbReference type="GO" id="GO:0005886">
    <property type="term" value="C:plasma membrane"/>
    <property type="evidence" value="ECO:0007669"/>
    <property type="project" value="UniProtKB-SubCell"/>
</dbReference>
<dbReference type="AlphaFoldDB" id="A0A7W9MZS4"/>
<evidence type="ECO:0000313" key="9">
    <source>
        <dbReference type="Proteomes" id="UP000567246"/>
    </source>
</evidence>
<protein>
    <submittedName>
        <fullName evidence="8">Membrane protein</fullName>
    </submittedName>
</protein>
<evidence type="ECO:0000256" key="4">
    <source>
        <dbReference type="ARBA" id="ARBA00022989"/>
    </source>
</evidence>
<evidence type="ECO:0000256" key="1">
    <source>
        <dbReference type="ARBA" id="ARBA00004651"/>
    </source>
</evidence>
<gene>
    <name evidence="8" type="ORF">HDA33_000005</name>
</gene>
<keyword evidence="5 7" id="KW-0472">Membrane</keyword>
<feature type="transmembrane region" description="Helical" evidence="7">
    <location>
        <begin position="260"/>
        <end position="283"/>
    </location>
</feature>
<feature type="transmembrane region" description="Helical" evidence="7">
    <location>
        <begin position="190"/>
        <end position="214"/>
    </location>
</feature>
<feature type="transmembrane region" description="Helical" evidence="7">
    <location>
        <begin position="148"/>
        <end position="170"/>
    </location>
</feature>
<evidence type="ECO:0000256" key="2">
    <source>
        <dbReference type="ARBA" id="ARBA00022475"/>
    </source>
</evidence>
<dbReference type="Pfam" id="PF03631">
    <property type="entry name" value="Virul_fac_BrkB"/>
    <property type="match status" value="1"/>
</dbReference>
<dbReference type="EMBL" id="JACHMW010000001">
    <property type="protein sequence ID" value="MBB5847441.1"/>
    <property type="molecule type" value="Genomic_DNA"/>
</dbReference>
<feature type="transmembrane region" description="Helical" evidence="7">
    <location>
        <begin position="37"/>
        <end position="63"/>
    </location>
</feature>
<comment type="subcellular location">
    <subcellularLocation>
        <location evidence="1">Cell membrane</location>
        <topology evidence="1">Multi-pass membrane protein</topology>
    </subcellularLocation>
</comment>
<dbReference type="Proteomes" id="UP000567246">
    <property type="component" value="Unassembled WGS sequence"/>
</dbReference>
<reference evidence="8 9" key="1">
    <citation type="submission" date="2020-08" db="EMBL/GenBank/DDBJ databases">
        <title>Sequencing the genomes of 1000 actinobacteria strains.</title>
        <authorList>
            <person name="Klenk H.-P."/>
        </authorList>
    </citation>
    <scope>NUCLEOTIDE SEQUENCE [LARGE SCALE GENOMIC DNA]</scope>
    <source>
        <strain evidence="8 9">DSM 17945</strain>
    </source>
</reference>
<keyword evidence="3 7" id="KW-0812">Transmembrane</keyword>
<dbReference type="InterPro" id="IPR017039">
    <property type="entry name" value="Virul_fac_BrkB"/>
</dbReference>
<evidence type="ECO:0000256" key="3">
    <source>
        <dbReference type="ARBA" id="ARBA00022692"/>
    </source>
</evidence>